<accession>A0ABU4RR41</accession>
<keyword evidence="7" id="KW-1185">Reference proteome</keyword>
<dbReference type="PANTHER" id="PTHR32308">
    <property type="entry name" value="LYASE BETA SUBUNIT, PUTATIVE (AFU_ORTHOLOGUE AFUA_4G13030)-RELATED"/>
    <property type="match status" value="1"/>
</dbReference>
<dbReference type="EMBL" id="JAXAFJ010000004">
    <property type="protein sequence ID" value="MDX6806100.1"/>
    <property type="molecule type" value="Genomic_DNA"/>
</dbReference>
<dbReference type="PANTHER" id="PTHR32308:SF10">
    <property type="entry name" value="CITRATE LYASE SUBUNIT BETA"/>
    <property type="match status" value="1"/>
</dbReference>
<evidence type="ECO:0000256" key="1">
    <source>
        <dbReference type="ARBA" id="ARBA00001946"/>
    </source>
</evidence>
<feature type="domain" description="HpcH/HpaI aldolase/citrate lyase" evidence="5">
    <location>
        <begin position="8"/>
        <end position="228"/>
    </location>
</feature>
<gene>
    <name evidence="6" type="ORF">SCD90_08485</name>
</gene>
<evidence type="ECO:0000256" key="4">
    <source>
        <dbReference type="ARBA" id="ARBA00022842"/>
    </source>
</evidence>
<evidence type="ECO:0000256" key="3">
    <source>
        <dbReference type="ARBA" id="ARBA00022723"/>
    </source>
</evidence>
<comment type="similarity">
    <text evidence="2">Belongs to the HpcH/HpaI aldolase family.</text>
</comment>
<keyword evidence="3" id="KW-0479">Metal-binding</keyword>
<dbReference type="SUPFAM" id="SSF51621">
    <property type="entry name" value="Phosphoenolpyruvate/pyruvate domain"/>
    <property type="match status" value="1"/>
</dbReference>
<dbReference type="InterPro" id="IPR005000">
    <property type="entry name" value="Aldolase/citrate-lyase_domain"/>
</dbReference>
<dbReference type="GO" id="GO:0016829">
    <property type="term" value="F:lyase activity"/>
    <property type="evidence" value="ECO:0007669"/>
    <property type="project" value="UniProtKB-KW"/>
</dbReference>
<protein>
    <submittedName>
        <fullName evidence="6">CoA ester lyase</fullName>
    </submittedName>
</protein>
<evidence type="ECO:0000256" key="2">
    <source>
        <dbReference type="ARBA" id="ARBA00005568"/>
    </source>
</evidence>
<organism evidence="6 7">
    <name type="scientific">Terrihabitans rhizophilus</name>
    <dbReference type="NCBI Taxonomy" id="3092662"/>
    <lineage>
        <taxon>Bacteria</taxon>
        <taxon>Pseudomonadati</taxon>
        <taxon>Pseudomonadota</taxon>
        <taxon>Alphaproteobacteria</taxon>
        <taxon>Hyphomicrobiales</taxon>
        <taxon>Terrihabitans</taxon>
    </lineage>
</organism>
<dbReference type="InterPro" id="IPR011206">
    <property type="entry name" value="Citrate_lyase_beta/mcl1/mcl2"/>
</dbReference>
<evidence type="ECO:0000259" key="5">
    <source>
        <dbReference type="Pfam" id="PF03328"/>
    </source>
</evidence>
<proteinExistence type="inferred from homology"/>
<evidence type="ECO:0000313" key="7">
    <source>
        <dbReference type="Proteomes" id="UP001274321"/>
    </source>
</evidence>
<dbReference type="PIRSF" id="PIRSF015582">
    <property type="entry name" value="Cit_lyase_B"/>
    <property type="match status" value="1"/>
</dbReference>
<evidence type="ECO:0000313" key="6">
    <source>
        <dbReference type="EMBL" id="MDX6806100.1"/>
    </source>
</evidence>
<dbReference type="Gene3D" id="3.20.20.60">
    <property type="entry name" value="Phosphoenolpyruvate-binding domains"/>
    <property type="match status" value="1"/>
</dbReference>
<comment type="caution">
    <text evidence="6">The sequence shown here is derived from an EMBL/GenBank/DDBJ whole genome shotgun (WGS) entry which is preliminary data.</text>
</comment>
<dbReference type="RefSeq" id="WP_319844224.1">
    <property type="nucleotide sequence ID" value="NZ_JAXAFJ010000004.1"/>
</dbReference>
<reference evidence="6 7" key="1">
    <citation type="submission" date="2023-11" db="EMBL/GenBank/DDBJ databases">
        <authorList>
            <person name="Bao R."/>
        </authorList>
    </citation>
    <scope>NUCLEOTIDE SEQUENCE [LARGE SCALE GENOMIC DNA]</scope>
    <source>
        <strain evidence="6 7">PJ23</strain>
    </source>
</reference>
<name>A0ABU4RR41_9HYPH</name>
<dbReference type="InterPro" id="IPR015813">
    <property type="entry name" value="Pyrv/PenolPyrv_kinase-like_dom"/>
</dbReference>
<dbReference type="Proteomes" id="UP001274321">
    <property type="component" value="Unassembled WGS sequence"/>
</dbReference>
<dbReference type="InterPro" id="IPR040442">
    <property type="entry name" value="Pyrv_kinase-like_dom_sf"/>
</dbReference>
<keyword evidence="4" id="KW-0460">Magnesium</keyword>
<keyword evidence="6" id="KW-0456">Lyase</keyword>
<dbReference type="Pfam" id="PF03328">
    <property type="entry name" value="HpcH_HpaI"/>
    <property type="match status" value="1"/>
</dbReference>
<comment type="cofactor">
    <cofactor evidence="1">
        <name>Mg(2+)</name>
        <dbReference type="ChEBI" id="CHEBI:18420"/>
    </cofactor>
</comment>
<sequence length="295" mass="32243">MSNLRPRRSVLYIPGSNTRAQAKGRTLPVDAVVFDLEDSVASEVKKAAREQVIETIREGGYGNREVVMRVNAARTEFYEDDMTAAVAARPDAVLLSKVESVAEIFAAERHLRGRPETHGIALWAMVETARGLQDIANIAASVRTPEGHRLAGLVLGTNDILRETRVKLVDENRGPVAAWLSFAVLAARAEGLFILDGVYNDFSNTTGFEAECEEARALGMDGKTIIHPNQVEPANRIFGPSEAELEDARAVIEAFSRPENAARGVLSLNGRMIERMHIEVAQRALDMAAQIDALK</sequence>